<dbReference type="OrthoDB" id="4332871at2759"/>
<sequence>MHPEVPSNAIKHVDANIFQERLETFFSEKRQTEPPSGQHISISRENSEAAGSPSTAVTPDSLLRLQNQNSKITPRRECLGTHMNQTVLDYPSSPRSPNGQTNGGTYSESSPSAPPESAPSPAVTKDLDYRVRGIRLEYTGNDVLSYLSRKLDIEPNVVGRIKALATSPTGDKIAVVAWRPQPACLSTPGKDEWDFGPTDNDDDIHITVDTHFRGVTVLYTPPPNLPHTME</sequence>
<feature type="region of interest" description="Disordered" evidence="1">
    <location>
        <begin position="28"/>
        <end position="124"/>
    </location>
</feature>
<keyword evidence="3" id="KW-1185">Reference proteome</keyword>
<comment type="caution">
    <text evidence="2">The sequence shown here is derived from an EMBL/GenBank/DDBJ whole genome shotgun (WGS) entry which is preliminary data.</text>
</comment>
<feature type="compositionally biased region" description="Polar residues" evidence="1">
    <location>
        <begin position="33"/>
        <end position="44"/>
    </location>
</feature>
<reference evidence="2" key="2">
    <citation type="journal article" date="2023" name="IMA Fungus">
        <title>Comparative genomic study of the Penicillium genus elucidates a diverse pangenome and 15 lateral gene transfer events.</title>
        <authorList>
            <person name="Petersen C."/>
            <person name="Sorensen T."/>
            <person name="Nielsen M.R."/>
            <person name="Sondergaard T.E."/>
            <person name="Sorensen J.L."/>
            <person name="Fitzpatrick D.A."/>
            <person name="Frisvad J.C."/>
            <person name="Nielsen K.L."/>
        </authorList>
    </citation>
    <scope>NUCLEOTIDE SEQUENCE</scope>
    <source>
        <strain evidence="2">IBT 26290</strain>
    </source>
</reference>
<accession>A0A9W9IEW1</accession>
<feature type="compositionally biased region" description="Polar residues" evidence="1">
    <location>
        <begin position="82"/>
        <end position="106"/>
    </location>
</feature>
<gene>
    <name evidence="2" type="ORF">N7482_001315</name>
</gene>
<feature type="compositionally biased region" description="Polar residues" evidence="1">
    <location>
        <begin position="52"/>
        <end position="72"/>
    </location>
</feature>
<dbReference type="AlphaFoldDB" id="A0A9W9IEW1"/>
<evidence type="ECO:0000256" key="1">
    <source>
        <dbReference type="SAM" id="MobiDB-lite"/>
    </source>
</evidence>
<reference evidence="2" key="1">
    <citation type="submission" date="2022-11" db="EMBL/GenBank/DDBJ databases">
        <authorList>
            <person name="Petersen C."/>
        </authorList>
    </citation>
    <scope>NUCLEOTIDE SEQUENCE</scope>
    <source>
        <strain evidence="2">IBT 26290</strain>
    </source>
</reference>
<dbReference type="GeneID" id="81422616"/>
<organism evidence="2 3">
    <name type="scientific">Penicillium canariense</name>
    <dbReference type="NCBI Taxonomy" id="189055"/>
    <lineage>
        <taxon>Eukaryota</taxon>
        <taxon>Fungi</taxon>
        <taxon>Dikarya</taxon>
        <taxon>Ascomycota</taxon>
        <taxon>Pezizomycotina</taxon>
        <taxon>Eurotiomycetes</taxon>
        <taxon>Eurotiomycetidae</taxon>
        <taxon>Eurotiales</taxon>
        <taxon>Aspergillaceae</taxon>
        <taxon>Penicillium</taxon>
    </lineage>
</organism>
<protein>
    <submittedName>
        <fullName evidence="2">Uncharacterized protein</fullName>
    </submittedName>
</protein>
<dbReference type="RefSeq" id="XP_056547046.1">
    <property type="nucleotide sequence ID" value="XM_056683440.1"/>
</dbReference>
<dbReference type="Proteomes" id="UP001149163">
    <property type="component" value="Unassembled WGS sequence"/>
</dbReference>
<dbReference type="EMBL" id="JAPQKN010000001">
    <property type="protein sequence ID" value="KAJ5175438.1"/>
    <property type="molecule type" value="Genomic_DNA"/>
</dbReference>
<evidence type="ECO:0000313" key="3">
    <source>
        <dbReference type="Proteomes" id="UP001149163"/>
    </source>
</evidence>
<proteinExistence type="predicted"/>
<name>A0A9W9IEW1_9EURO</name>
<evidence type="ECO:0000313" key="2">
    <source>
        <dbReference type="EMBL" id="KAJ5175438.1"/>
    </source>
</evidence>